<evidence type="ECO:0000256" key="3">
    <source>
        <dbReference type="ARBA" id="ARBA00022475"/>
    </source>
</evidence>
<feature type="transmembrane region" description="Helical" evidence="7">
    <location>
        <begin position="127"/>
        <end position="150"/>
    </location>
</feature>
<organism evidence="10 11">
    <name type="scientific">Rugosimonospora acidiphila</name>
    <dbReference type="NCBI Taxonomy" id="556531"/>
    <lineage>
        <taxon>Bacteria</taxon>
        <taxon>Bacillati</taxon>
        <taxon>Actinomycetota</taxon>
        <taxon>Actinomycetes</taxon>
        <taxon>Micromonosporales</taxon>
        <taxon>Micromonosporaceae</taxon>
        <taxon>Rugosimonospora</taxon>
    </lineage>
</organism>
<protein>
    <submittedName>
        <fullName evidence="10">ABC transporter permease</fullName>
    </submittedName>
</protein>
<feature type="region of interest" description="Disordered" evidence="8">
    <location>
        <begin position="1"/>
        <end position="45"/>
    </location>
</feature>
<evidence type="ECO:0000256" key="5">
    <source>
        <dbReference type="ARBA" id="ARBA00022989"/>
    </source>
</evidence>
<feature type="transmembrane region" description="Helical" evidence="7">
    <location>
        <begin position="297"/>
        <end position="318"/>
    </location>
</feature>
<dbReference type="CDD" id="cd06261">
    <property type="entry name" value="TM_PBP2"/>
    <property type="match status" value="1"/>
</dbReference>
<accession>A0ABP9RJW5</accession>
<dbReference type="InterPro" id="IPR035906">
    <property type="entry name" value="MetI-like_sf"/>
</dbReference>
<comment type="similarity">
    <text evidence="7">Belongs to the binding-protein-dependent transport system permease family.</text>
</comment>
<gene>
    <name evidence="10" type="ORF">GCM10023322_05490</name>
</gene>
<dbReference type="Gene3D" id="1.10.3720.10">
    <property type="entry name" value="MetI-like"/>
    <property type="match status" value="1"/>
</dbReference>
<keyword evidence="11" id="KW-1185">Reference proteome</keyword>
<evidence type="ECO:0000256" key="8">
    <source>
        <dbReference type="SAM" id="MobiDB-lite"/>
    </source>
</evidence>
<comment type="caution">
    <text evidence="10">The sequence shown here is derived from an EMBL/GenBank/DDBJ whole genome shotgun (WGS) entry which is preliminary data.</text>
</comment>
<evidence type="ECO:0000256" key="2">
    <source>
        <dbReference type="ARBA" id="ARBA00022448"/>
    </source>
</evidence>
<feature type="compositionally biased region" description="Basic and acidic residues" evidence="8">
    <location>
        <begin position="30"/>
        <end position="45"/>
    </location>
</feature>
<name>A0ABP9RJW5_9ACTN</name>
<dbReference type="Proteomes" id="UP001501570">
    <property type="component" value="Unassembled WGS sequence"/>
</dbReference>
<evidence type="ECO:0000259" key="9">
    <source>
        <dbReference type="PROSITE" id="PS50928"/>
    </source>
</evidence>
<evidence type="ECO:0000256" key="7">
    <source>
        <dbReference type="RuleBase" id="RU363032"/>
    </source>
</evidence>
<dbReference type="InterPro" id="IPR000515">
    <property type="entry name" value="MetI-like"/>
</dbReference>
<feature type="transmembrane region" description="Helical" evidence="7">
    <location>
        <begin position="188"/>
        <end position="208"/>
    </location>
</feature>
<feature type="transmembrane region" description="Helical" evidence="7">
    <location>
        <begin position="239"/>
        <end position="260"/>
    </location>
</feature>
<keyword evidence="6 7" id="KW-0472">Membrane</keyword>
<feature type="domain" description="ABC transmembrane type-1" evidence="9">
    <location>
        <begin position="123"/>
        <end position="315"/>
    </location>
</feature>
<keyword evidence="2 7" id="KW-0813">Transport</keyword>
<keyword evidence="5 7" id="KW-1133">Transmembrane helix</keyword>
<evidence type="ECO:0000256" key="4">
    <source>
        <dbReference type="ARBA" id="ARBA00022692"/>
    </source>
</evidence>
<dbReference type="PROSITE" id="PS50928">
    <property type="entry name" value="ABC_TM1"/>
    <property type="match status" value="1"/>
</dbReference>
<dbReference type="RefSeq" id="WP_345625663.1">
    <property type="nucleotide sequence ID" value="NZ_BAABJQ010000001.1"/>
</dbReference>
<dbReference type="InterPro" id="IPR050366">
    <property type="entry name" value="BP-dependent_transpt_permease"/>
</dbReference>
<keyword evidence="3" id="KW-1003">Cell membrane</keyword>
<reference evidence="11" key="1">
    <citation type="journal article" date="2019" name="Int. J. Syst. Evol. Microbiol.">
        <title>The Global Catalogue of Microorganisms (GCM) 10K type strain sequencing project: providing services to taxonomists for standard genome sequencing and annotation.</title>
        <authorList>
            <consortium name="The Broad Institute Genomics Platform"/>
            <consortium name="The Broad Institute Genome Sequencing Center for Infectious Disease"/>
            <person name="Wu L."/>
            <person name="Ma J."/>
        </authorList>
    </citation>
    <scope>NUCLEOTIDE SEQUENCE [LARGE SCALE GENOMIC DNA]</scope>
    <source>
        <strain evidence="11">JCM 18304</strain>
    </source>
</reference>
<evidence type="ECO:0000313" key="11">
    <source>
        <dbReference type="Proteomes" id="UP001501570"/>
    </source>
</evidence>
<feature type="transmembrane region" description="Helical" evidence="7">
    <location>
        <begin position="162"/>
        <end position="182"/>
    </location>
</feature>
<feature type="transmembrane region" description="Helical" evidence="7">
    <location>
        <begin position="62"/>
        <end position="83"/>
    </location>
</feature>
<evidence type="ECO:0000313" key="10">
    <source>
        <dbReference type="EMBL" id="GAA5178384.1"/>
    </source>
</evidence>
<dbReference type="PANTHER" id="PTHR43386:SF6">
    <property type="entry name" value="ABC TRANSPORTER PERMEASE PROTEIN"/>
    <property type="match status" value="1"/>
</dbReference>
<proteinExistence type="inferred from homology"/>
<sequence length="327" mass="34809">MREPGRATVDGTSGFTGTPASGGTGPGWAPDDHDVAGHRGGDGGRPRGLVGNAWRDLRHSPIFWVAGTLVVLFLLMAAAPRIFTSLSPTACQLSRSQNPPSARHWFGTDLQGCDVYARTIYGARASILVGVLSTLVTGVLALTVGMAAGYFGGWIDALLTRIVDIVLGIPLLLAAIVLSRSFGARELGVWPIVVVLGSLGWTTGARVVRSCVIAAKRQDYVQSARMLGAGHWRIMLRHILPNTIAPFIVVLTIALGVFIATEATLSFLGVGLRPPIISWGDDISTAQGRFYQAPWPLLFPSGFLALTVVAFSMLGEALREAFDPRLR</sequence>
<evidence type="ECO:0000256" key="1">
    <source>
        <dbReference type="ARBA" id="ARBA00004651"/>
    </source>
</evidence>
<dbReference type="EMBL" id="BAABJQ010000001">
    <property type="protein sequence ID" value="GAA5178384.1"/>
    <property type="molecule type" value="Genomic_DNA"/>
</dbReference>
<keyword evidence="4 7" id="KW-0812">Transmembrane</keyword>
<dbReference type="Pfam" id="PF00528">
    <property type="entry name" value="BPD_transp_1"/>
    <property type="match status" value="1"/>
</dbReference>
<evidence type="ECO:0000256" key="6">
    <source>
        <dbReference type="ARBA" id="ARBA00023136"/>
    </source>
</evidence>
<dbReference type="PANTHER" id="PTHR43386">
    <property type="entry name" value="OLIGOPEPTIDE TRANSPORT SYSTEM PERMEASE PROTEIN APPC"/>
    <property type="match status" value="1"/>
</dbReference>
<comment type="subcellular location">
    <subcellularLocation>
        <location evidence="1 7">Cell membrane</location>
        <topology evidence="1 7">Multi-pass membrane protein</topology>
    </subcellularLocation>
</comment>
<dbReference type="SUPFAM" id="SSF161098">
    <property type="entry name" value="MetI-like"/>
    <property type="match status" value="1"/>
</dbReference>